<evidence type="ECO:0000313" key="3">
    <source>
        <dbReference type="Proteomes" id="UP001597094"/>
    </source>
</evidence>
<feature type="domain" description="FRG" evidence="1">
    <location>
        <begin position="38"/>
        <end position="134"/>
    </location>
</feature>
<dbReference type="Pfam" id="PF08867">
    <property type="entry name" value="FRG"/>
    <property type="match status" value="1"/>
</dbReference>
<dbReference type="RefSeq" id="WP_377528919.1">
    <property type="nucleotide sequence ID" value="NZ_JBHTLD010000140.1"/>
</dbReference>
<dbReference type="EMBL" id="JBHTLD010000140">
    <property type="protein sequence ID" value="MFD1187432.1"/>
    <property type="molecule type" value="Genomic_DNA"/>
</dbReference>
<accession>A0ABW3SRG5</accession>
<dbReference type="Proteomes" id="UP001597094">
    <property type="component" value="Unassembled WGS sequence"/>
</dbReference>
<comment type="caution">
    <text evidence="2">The sequence shown here is derived from an EMBL/GenBank/DDBJ whole genome shotgun (WGS) entry which is preliminary data.</text>
</comment>
<keyword evidence="3" id="KW-1185">Reference proteome</keyword>
<reference evidence="3" key="1">
    <citation type="journal article" date="2019" name="Int. J. Syst. Evol. Microbiol.">
        <title>The Global Catalogue of Microorganisms (GCM) 10K type strain sequencing project: providing services to taxonomists for standard genome sequencing and annotation.</title>
        <authorList>
            <consortium name="The Broad Institute Genomics Platform"/>
            <consortium name="The Broad Institute Genome Sequencing Center for Infectious Disease"/>
            <person name="Wu L."/>
            <person name="Ma J."/>
        </authorList>
    </citation>
    <scope>NUCLEOTIDE SEQUENCE [LARGE SCALE GENOMIC DNA]</scope>
    <source>
        <strain evidence="3">JCM 31319</strain>
    </source>
</reference>
<proteinExistence type="predicted"/>
<evidence type="ECO:0000259" key="1">
    <source>
        <dbReference type="SMART" id="SM00901"/>
    </source>
</evidence>
<dbReference type="InterPro" id="IPR014966">
    <property type="entry name" value="FRG-dom"/>
</dbReference>
<gene>
    <name evidence="2" type="ORF">ACFQ2O_14535</name>
</gene>
<organism evidence="2 3">
    <name type="scientific">Pontibacter rugosus</name>
    <dbReference type="NCBI Taxonomy" id="1745966"/>
    <lineage>
        <taxon>Bacteria</taxon>
        <taxon>Pseudomonadati</taxon>
        <taxon>Bacteroidota</taxon>
        <taxon>Cytophagia</taxon>
        <taxon>Cytophagales</taxon>
        <taxon>Hymenobacteraceae</taxon>
        <taxon>Pontibacter</taxon>
    </lineage>
</organism>
<protein>
    <submittedName>
        <fullName evidence="2">FRG domain-containing protein</fullName>
    </submittedName>
</protein>
<dbReference type="SMART" id="SM00901">
    <property type="entry name" value="FRG"/>
    <property type="match status" value="1"/>
</dbReference>
<sequence length="274" mass="31647">MEQTAINSHQEKDIVVKSWAEAQSALFDHSWNDQIHRFRSNYVFRGTANKDHSLSTSIMRIGSNYAQLEPHLLRNFRKYAHSNAAPGDSVWNWLAVAQHHGLPTRLLDWTYSPLVALHFATQDLDRYHEDGVVWCLNYVKTKEQLPEALKAALEGAGNVFTPELLQPVCPTLDALGYFQEEEYVLFLEPPSLDARIVHQYALFSLMSNVKTNLSDWLLQHDDLYYRVIIPAEVKWEIRDKLDQANITERVLLPGLSGLSKWLKRHYTHNDLPDL</sequence>
<name>A0ABW3SRG5_9BACT</name>
<evidence type="ECO:0000313" key="2">
    <source>
        <dbReference type="EMBL" id="MFD1187432.1"/>
    </source>
</evidence>